<keyword evidence="6 15" id="KW-0808">Transferase</keyword>
<dbReference type="GO" id="GO:0046872">
    <property type="term" value="F:metal ion binding"/>
    <property type="evidence" value="ECO:0007669"/>
    <property type="project" value="UniProtKB-KW"/>
</dbReference>
<proteinExistence type="inferred from homology"/>
<comment type="caution">
    <text evidence="17">The sequence shown here is derived from an EMBL/GenBank/DDBJ whole genome shotgun (WGS) entry which is preliminary data.</text>
</comment>
<keyword evidence="8" id="KW-0479">Metal-binding</keyword>
<dbReference type="GO" id="GO:0003881">
    <property type="term" value="F:CDP-diacylglycerol-inositol 3-phosphatidyltransferase activity"/>
    <property type="evidence" value="ECO:0007669"/>
    <property type="project" value="UniProtKB-UniRule"/>
</dbReference>
<evidence type="ECO:0000256" key="8">
    <source>
        <dbReference type="ARBA" id="ARBA00022723"/>
    </source>
</evidence>
<feature type="transmembrane region" description="Helical" evidence="16">
    <location>
        <begin position="168"/>
        <end position="188"/>
    </location>
</feature>
<feature type="transmembrane region" description="Helical" evidence="16">
    <location>
        <begin position="9"/>
        <end position="29"/>
    </location>
</feature>
<dbReference type="PANTHER" id="PTHR15362">
    <property type="entry name" value="PHOSPHATIDYLINOSITOL SYNTHASE"/>
    <property type="match status" value="1"/>
</dbReference>
<keyword evidence="10 16" id="KW-1133">Transmembrane helix</keyword>
<comment type="cofactor">
    <cofactor evidence="1">
        <name>Mg(2+)</name>
        <dbReference type="ChEBI" id="CHEBI:18420"/>
    </cofactor>
</comment>
<dbReference type="AlphaFoldDB" id="A0AAD7UK51"/>
<evidence type="ECO:0000256" key="9">
    <source>
        <dbReference type="ARBA" id="ARBA00022842"/>
    </source>
</evidence>
<comment type="similarity">
    <text evidence="3 15">Belongs to the CDP-alcohol phosphatidyltransferase class-I family.</text>
</comment>
<dbReference type="Gene3D" id="1.20.120.1760">
    <property type="match status" value="1"/>
</dbReference>
<dbReference type="GO" id="GO:0005794">
    <property type="term" value="C:Golgi apparatus"/>
    <property type="evidence" value="ECO:0007669"/>
    <property type="project" value="TreeGrafter"/>
</dbReference>
<keyword evidence="9" id="KW-0460">Magnesium</keyword>
<name>A0AAD7UK51_9STRA</name>
<keyword evidence="7 16" id="KW-0812">Transmembrane</keyword>
<dbReference type="InterPro" id="IPR043130">
    <property type="entry name" value="CDP-OH_PTrfase_TM_dom"/>
</dbReference>
<evidence type="ECO:0000256" key="10">
    <source>
        <dbReference type="ARBA" id="ARBA00022989"/>
    </source>
</evidence>
<evidence type="ECO:0000256" key="2">
    <source>
        <dbReference type="ARBA" id="ARBA00004141"/>
    </source>
</evidence>
<dbReference type="InterPro" id="IPR014387">
    <property type="entry name" value="CDP_diag_ino_3_P_euk"/>
</dbReference>
<dbReference type="GO" id="GO:0006661">
    <property type="term" value="P:phosphatidylinositol biosynthetic process"/>
    <property type="evidence" value="ECO:0007669"/>
    <property type="project" value="TreeGrafter"/>
</dbReference>
<dbReference type="Pfam" id="PF01066">
    <property type="entry name" value="CDP-OH_P_transf"/>
    <property type="match status" value="1"/>
</dbReference>
<gene>
    <name evidence="17" type="ORF">CTAYLR_006629</name>
</gene>
<evidence type="ECO:0000256" key="5">
    <source>
        <dbReference type="ARBA" id="ARBA00022516"/>
    </source>
</evidence>
<evidence type="ECO:0000256" key="1">
    <source>
        <dbReference type="ARBA" id="ARBA00001946"/>
    </source>
</evidence>
<comment type="catalytic activity">
    <reaction evidence="15">
        <text>a CDP-1,2-diacyl-sn-glycerol + myo-inositol = a 1,2-diacyl-sn-glycero-3-phospho-(1D-myo-inositol) + CMP + H(+)</text>
        <dbReference type="Rhea" id="RHEA:11580"/>
        <dbReference type="ChEBI" id="CHEBI:15378"/>
        <dbReference type="ChEBI" id="CHEBI:17268"/>
        <dbReference type="ChEBI" id="CHEBI:57880"/>
        <dbReference type="ChEBI" id="CHEBI:58332"/>
        <dbReference type="ChEBI" id="CHEBI:60377"/>
        <dbReference type="EC" id="2.7.8.11"/>
    </reaction>
</comment>
<evidence type="ECO:0000256" key="7">
    <source>
        <dbReference type="ARBA" id="ARBA00022692"/>
    </source>
</evidence>
<dbReference type="EC" id="2.7.8.11" evidence="4 15"/>
<evidence type="ECO:0000256" key="6">
    <source>
        <dbReference type="ARBA" id="ARBA00022679"/>
    </source>
</evidence>
<feature type="transmembrane region" description="Helical" evidence="16">
    <location>
        <begin position="136"/>
        <end position="162"/>
    </location>
</feature>
<protein>
    <recommendedName>
        <fullName evidence="4 15">CDP-diacylglycerol--inositol 3-phosphatidyltransferase</fullName>
        <ecNumber evidence="4 15">2.7.8.11</ecNumber>
    </recommendedName>
</protein>
<dbReference type="EMBL" id="JAQMWT010000122">
    <property type="protein sequence ID" value="KAJ8610008.1"/>
    <property type="molecule type" value="Genomic_DNA"/>
</dbReference>
<dbReference type="Proteomes" id="UP001230188">
    <property type="component" value="Unassembled WGS sequence"/>
</dbReference>
<keyword evidence="11 15" id="KW-0443">Lipid metabolism</keyword>
<evidence type="ECO:0000256" key="14">
    <source>
        <dbReference type="ARBA" id="ARBA00023264"/>
    </source>
</evidence>
<evidence type="ECO:0000256" key="12">
    <source>
        <dbReference type="ARBA" id="ARBA00023136"/>
    </source>
</evidence>
<sequence length="216" mass="23757">MGRNGAEIFLYVPNLIGYARVVLLGAFYLLALEHWVSAVTCYLASFAGDLFDGYFAKKLQQRSTLGMVLDMVTDRVATAGFLSILGILYPHRAPIFISLQGLDLASHWYHMYSTASAGGHHKSDETLHKRNFVLRVYYASYPLFAYLCVSAELAYVALYVLYFWPTAAFAGVTLEAVYLVALLPGCIVKQIVNLAQLASAANALVLRDVATPVKST</sequence>
<evidence type="ECO:0000256" key="13">
    <source>
        <dbReference type="ARBA" id="ARBA00023209"/>
    </source>
</evidence>
<keyword evidence="18" id="KW-1185">Reference proteome</keyword>
<evidence type="ECO:0000313" key="18">
    <source>
        <dbReference type="Proteomes" id="UP001230188"/>
    </source>
</evidence>
<evidence type="ECO:0000256" key="16">
    <source>
        <dbReference type="SAM" id="Phobius"/>
    </source>
</evidence>
<keyword evidence="14 15" id="KW-1208">Phospholipid metabolism</keyword>
<reference evidence="17" key="1">
    <citation type="submission" date="2023-01" db="EMBL/GenBank/DDBJ databases">
        <title>Metagenome sequencing of chrysophaentin producing Chrysophaeum taylorii.</title>
        <authorList>
            <person name="Davison J."/>
            <person name="Bewley C."/>
        </authorList>
    </citation>
    <scope>NUCLEOTIDE SEQUENCE</scope>
    <source>
        <strain evidence="17">NIES-1699</strain>
    </source>
</reference>
<dbReference type="PIRSF" id="PIRSF000848">
    <property type="entry name" value="CDP_diag_ino_3_P"/>
    <property type="match status" value="1"/>
</dbReference>
<evidence type="ECO:0000256" key="4">
    <source>
        <dbReference type="ARBA" id="ARBA00013212"/>
    </source>
</evidence>
<keyword evidence="12 15" id="KW-0472">Membrane</keyword>
<organism evidence="17 18">
    <name type="scientific">Chrysophaeum taylorii</name>
    <dbReference type="NCBI Taxonomy" id="2483200"/>
    <lineage>
        <taxon>Eukaryota</taxon>
        <taxon>Sar</taxon>
        <taxon>Stramenopiles</taxon>
        <taxon>Ochrophyta</taxon>
        <taxon>Pelagophyceae</taxon>
        <taxon>Pelagomonadales</taxon>
        <taxon>Pelagomonadaceae</taxon>
        <taxon>Chrysophaeum</taxon>
    </lineage>
</organism>
<keyword evidence="5 15" id="KW-0444">Lipid biosynthesis</keyword>
<evidence type="ECO:0000256" key="3">
    <source>
        <dbReference type="ARBA" id="ARBA00010441"/>
    </source>
</evidence>
<evidence type="ECO:0000256" key="15">
    <source>
        <dbReference type="PIRNR" id="PIRNR000848"/>
    </source>
</evidence>
<comment type="subcellular location">
    <subcellularLocation>
        <location evidence="2">Membrane</location>
        <topology evidence="2">Multi-pass membrane protein</topology>
    </subcellularLocation>
</comment>
<keyword evidence="13 15" id="KW-0594">Phospholipid biosynthesis</keyword>
<dbReference type="GO" id="GO:0016020">
    <property type="term" value="C:membrane"/>
    <property type="evidence" value="ECO:0007669"/>
    <property type="project" value="UniProtKB-SubCell"/>
</dbReference>
<evidence type="ECO:0000313" key="17">
    <source>
        <dbReference type="EMBL" id="KAJ8610008.1"/>
    </source>
</evidence>
<accession>A0AAD7UK51</accession>
<dbReference type="PANTHER" id="PTHR15362:SF4">
    <property type="entry name" value="CDP-DIACYLGLYCEROL--INOSITOL 3-PHOSPHATIDYLTRANSFERASE"/>
    <property type="match status" value="1"/>
</dbReference>
<dbReference type="InterPro" id="IPR000462">
    <property type="entry name" value="CDP-OH_P_trans"/>
</dbReference>
<evidence type="ECO:0000256" key="11">
    <source>
        <dbReference type="ARBA" id="ARBA00023098"/>
    </source>
</evidence>